<keyword evidence="3" id="KW-0720">Serine protease</keyword>
<name>A0AA40E5U3_9PEZI</name>
<evidence type="ECO:0000256" key="2">
    <source>
        <dbReference type="ARBA" id="ARBA00022801"/>
    </source>
</evidence>
<dbReference type="InterPro" id="IPR023828">
    <property type="entry name" value="Peptidase_S8_Ser-AS"/>
</dbReference>
<feature type="domain" description="Peptidase S8/S53" evidence="4">
    <location>
        <begin position="13"/>
        <end position="50"/>
    </location>
</feature>
<evidence type="ECO:0000259" key="4">
    <source>
        <dbReference type="Pfam" id="PF00082"/>
    </source>
</evidence>
<dbReference type="Gene3D" id="3.40.50.200">
    <property type="entry name" value="Peptidase S8/S53 domain"/>
    <property type="match status" value="1"/>
</dbReference>
<accession>A0AA40E5U3</accession>
<proteinExistence type="predicted"/>
<dbReference type="SUPFAM" id="SSF52743">
    <property type="entry name" value="Subtilisin-like"/>
    <property type="match status" value="1"/>
</dbReference>
<comment type="caution">
    <text evidence="5">The sequence shown here is derived from an EMBL/GenBank/DDBJ whole genome shotgun (WGS) entry which is preliminary data.</text>
</comment>
<dbReference type="Proteomes" id="UP001172102">
    <property type="component" value="Unassembled WGS sequence"/>
</dbReference>
<dbReference type="GO" id="GO:0004252">
    <property type="term" value="F:serine-type endopeptidase activity"/>
    <property type="evidence" value="ECO:0007669"/>
    <property type="project" value="InterPro"/>
</dbReference>
<dbReference type="GO" id="GO:0006508">
    <property type="term" value="P:proteolysis"/>
    <property type="evidence" value="ECO:0007669"/>
    <property type="project" value="UniProtKB-KW"/>
</dbReference>
<keyword evidence="6" id="KW-1185">Reference proteome</keyword>
<reference evidence="5" key="1">
    <citation type="submission" date="2023-06" db="EMBL/GenBank/DDBJ databases">
        <title>Genome-scale phylogeny and comparative genomics of the fungal order Sordariales.</title>
        <authorList>
            <consortium name="Lawrence Berkeley National Laboratory"/>
            <person name="Hensen N."/>
            <person name="Bonometti L."/>
            <person name="Westerberg I."/>
            <person name="Brannstrom I.O."/>
            <person name="Guillou S."/>
            <person name="Cros-Aarteil S."/>
            <person name="Calhoun S."/>
            <person name="Haridas S."/>
            <person name="Kuo A."/>
            <person name="Mondo S."/>
            <person name="Pangilinan J."/>
            <person name="Riley R."/>
            <person name="Labutti K."/>
            <person name="Andreopoulos B."/>
            <person name="Lipzen A."/>
            <person name="Chen C."/>
            <person name="Yanf M."/>
            <person name="Daum C."/>
            <person name="Ng V."/>
            <person name="Clum A."/>
            <person name="Steindorff A."/>
            <person name="Ohm R."/>
            <person name="Martin F."/>
            <person name="Silar P."/>
            <person name="Natvig D."/>
            <person name="Lalanne C."/>
            <person name="Gautier V."/>
            <person name="Ament-Velasquez S.L."/>
            <person name="Kruys A."/>
            <person name="Hutchinson M.I."/>
            <person name="Powell A.J."/>
            <person name="Barry K."/>
            <person name="Miller A.N."/>
            <person name="Grigoriev I.V."/>
            <person name="Debuchy R."/>
            <person name="Gladieux P."/>
            <person name="Thoren M.H."/>
            <person name="Johannesson H."/>
        </authorList>
    </citation>
    <scope>NUCLEOTIDE SEQUENCE</scope>
    <source>
        <strain evidence="5">SMH4607-1</strain>
    </source>
</reference>
<protein>
    <recommendedName>
        <fullName evidence="4">Peptidase S8/S53 domain-containing protein</fullName>
    </recommendedName>
</protein>
<dbReference type="InterPro" id="IPR036852">
    <property type="entry name" value="Peptidase_S8/S53_dom_sf"/>
</dbReference>
<keyword evidence="2" id="KW-0378">Hydrolase</keyword>
<dbReference type="PROSITE" id="PS00138">
    <property type="entry name" value="SUBTILASE_SER"/>
    <property type="match status" value="1"/>
</dbReference>
<dbReference type="AlphaFoldDB" id="A0AA40E5U3"/>
<evidence type="ECO:0000256" key="1">
    <source>
        <dbReference type="ARBA" id="ARBA00022670"/>
    </source>
</evidence>
<dbReference type="EMBL" id="JAUKUA010000002">
    <property type="protein sequence ID" value="KAK0725016.1"/>
    <property type="molecule type" value="Genomic_DNA"/>
</dbReference>
<evidence type="ECO:0000313" key="6">
    <source>
        <dbReference type="Proteomes" id="UP001172102"/>
    </source>
</evidence>
<dbReference type="Pfam" id="PF00082">
    <property type="entry name" value="Peptidase_S8"/>
    <property type="match status" value="1"/>
</dbReference>
<evidence type="ECO:0000313" key="5">
    <source>
        <dbReference type="EMBL" id="KAK0725016.1"/>
    </source>
</evidence>
<keyword evidence="1" id="KW-0645">Protease</keyword>
<dbReference type="InterPro" id="IPR000209">
    <property type="entry name" value="Peptidase_S8/S53_dom"/>
</dbReference>
<gene>
    <name evidence="5" type="ORF">B0H67DRAFT_569318</name>
</gene>
<evidence type="ECO:0000256" key="3">
    <source>
        <dbReference type="ARBA" id="ARBA00022825"/>
    </source>
</evidence>
<organism evidence="5 6">
    <name type="scientific">Lasiosphaeris hirsuta</name>
    <dbReference type="NCBI Taxonomy" id="260670"/>
    <lineage>
        <taxon>Eukaryota</taxon>
        <taxon>Fungi</taxon>
        <taxon>Dikarya</taxon>
        <taxon>Ascomycota</taxon>
        <taxon>Pezizomycotina</taxon>
        <taxon>Sordariomycetes</taxon>
        <taxon>Sordariomycetidae</taxon>
        <taxon>Sordariales</taxon>
        <taxon>Lasiosphaeriaceae</taxon>
        <taxon>Lasiosphaeris</taxon>
    </lineage>
</organism>
<sequence>MVLGENVMSHWPTSKGGGLRLMSGTSTATPIATALVALLLEFTSQSICESEMEEVRKCVKLERLRDLSGVTALLKAISL</sequence>